<dbReference type="AlphaFoldDB" id="A0AAV2CHA0"/>
<sequence>MDTFMRFDMDSECNITHPELAALFRSLGLKPADDQLHSILSNIDANGNGYVEFDELISAILPYINEEVLIN</sequence>
<dbReference type="PROSITE" id="PS50222">
    <property type="entry name" value="EF_HAND_2"/>
    <property type="match status" value="2"/>
</dbReference>
<dbReference type="InterPro" id="IPR018247">
    <property type="entry name" value="EF_Hand_1_Ca_BS"/>
</dbReference>
<keyword evidence="1" id="KW-0106">Calcium</keyword>
<protein>
    <recommendedName>
        <fullName evidence="2">EF-hand domain-containing protein</fullName>
    </recommendedName>
</protein>
<dbReference type="EMBL" id="OZ034813">
    <property type="protein sequence ID" value="CAL1355669.1"/>
    <property type="molecule type" value="Genomic_DNA"/>
</dbReference>
<feature type="domain" description="EF-hand" evidence="2">
    <location>
        <begin position="1"/>
        <end position="30"/>
    </location>
</feature>
<dbReference type="SUPFAM" id="SSF47473">
    <property type="entry name" value="EF-hand"/>
    <property type="match status" value="1"/>
</dbReference>
<proteinExistence type="predicted"/>
<evidence type="ECO:0000313" key="4">
    <source>
        <dbReference type="Proteomes" id="UP001497516"/>
    </source>
</evidence>
<name>A0AAV2CHA0_9ROSI</name>
<evidence type="ECO:0000256" key="1">
    <source>
        <dbReference type="ARBA" id="ARBA00022837"/>
    </source>
</evidence>
<dbReference type="Gene3D" id="1.10.238.10">
    <property type="entry name" value="EF-hand"/>
    <property type="match status" value="1"/>
</dbReference>
<gene>
    <name evidence="3" type="ORF">LTRI10_LOCUS3417</name>
</gene>
<accession>A0AAV2CHA0</accession>
<dbReference type="InterPro" id="IPR002048">
    <property type="entry name" value="EF_hand_dom"/>
</dbReference>
<dbReference type="CDD" id="cd00051">
    <property type="entry name" value="EFh"/>
    <property type="match status" value="1"/>
</dbReference>
<keyword evidence="4" id="KW-1185">Reference proteome</keyword>
<feature type="domain" description="EF-hand" evidence="2">
    <location>
        <begin position="31"/>
        <end position="66"/>
    </location>
</feature>
<dbReference type="InterPro" id="IPR011992">
    <property type="entry name" value="EF-hand-dom_pair"/>
</dbReference>
<dbReference type="Pfam" id="PF13499">
    <property type="entry name" value="EF-hand_7"/>
    <property type="match status" value="1"/>
</dbReference>
<dbReference type="PROSITE" id="PS00018">
    <property type="entry name" value="EF_HAND_1"/>
    <property type="match status" value="1"/>
</dbReference>
<evidence type="ECO:0000313" key="3">
    <source>
        <dbReference type="EMBL" id="CAL1355669.1"/>
    </source>
</evidence>
<dbReference type="GO" id="GO:0005509">
    <property type="term" value="F:calcium ion binding"/>
    <property type="evidence" value="ECO:0007669"/>
    <property type="project" value="InterPro"/>
</dbReference>
<evidence type="ECO:0000259" key="2">
    <source>
        <dbReference type="PROSITE" id="PS50222"/>
    </source>
</evidence>
<dbReference type="Proteomes" id="UP001497516">
    <property type="component" value="Chromosome 1"/>
</dbReference>
<reference evidence="3 4" key="1">
    <citation type="submission" date="2024-04" db="EMBL/GenBank/DDBJ databases">
        <authorList>
            <person name="Fracassetti M."/>
        </authorList>
    </citation>
    <scope>NUCLEOTIDE SEQUENCE [LARGE SCALE GENOMIC DNA]</scope>
</reference>
<organism evidence="3 4">
    <name type="scientific">Linum trigynum</name>
    <dbReference type="NCBI Taxonomy" id="586398"/>
    <lineage>
        <taxon>Eukaryota</taxon>
        <taxon>Viridiplantae</taxon>
        <taxon>Streptophyta</taxon>
        <taxon>Embryophyta</taxon>
        <taxon>Tracheophyta</taxon>
        <taxon>Spermatophyta</taxon>
        <taxon>Magnoliopsida</taxon>
        <taxon>eudicotyledons</taxon>
        <taxon>Gunneridae</taxon>
        <taxon>Pentapetalae</taxon>
        <taxon>rosids</taxon>
        <taxon>fabids</taxon>
        <taxon>Malpighiales</taxon>
        <taxon>Linaceae</taxon>
        <taxon>Linum</taxon>
    </lineage>
</organism>